<dbReference type="KEGG" id="pprt:ET464_13430"/>
<dbReference type="EMBL" id="CP035492">
    <property type="protein sequence ID" value="QAY67251.1"/>
    <property type="molecule type" value="Genomic_DNA"/>
</dbReference>
<feature type="transmembrane region" description="Helical" evidence="1">
    <location>
        <begin position="143"/>
        <end position="165"/>
    </location>
</feature>
<dbReference type="OrthoDB" id="3190532at2"/>
<keyword evidence="1" id="KW-0472">Membrane</keyword>
<evidence type="ECO:0000313" key="2">
    <source>
        <dbReference type="EMBL" id="QAY67251.1"/>
    </source>
</evidence>
<feature type="transmembrane region" description="Helical" evidence="1">
    <location>
        <begin position="172"/>
        <end position="189"/>
    </location>
</feature>
<keyword evidence="1" id="KW-1133">Transmembrane helix</keyword>
<accession>A0A4V0YFC7</accession>
<evidence type="ECO:0000256" key="1">
    <source>
        <dbReference type="SAM" id="Phobius"/>
    </source>
</evidence>
<feature type="transmembrane region" description="Helical" evidence="1">
    <location>
        <begin position="18"/>
        <end position="39"/>
    </location>
</feature>
<sequence length="237" mass="25362">MIGKALSSDLLKIRGKGLWLLAAGAPLGLVALMALNFGLRYDYFVNDYGHNLWGVLLEYTSYFVPVSLFLGCTLVSSLLANVEHGTSSWKQLLALPISRLAVFSSKFAVSVLLLTSSCALLAAGTAVLGFALGSGGEMPVGGLLRLSFCPFLASWPMLALMLWLCLSFKNQALPITFGVVASVGSLFTMSLSEWLPLNWPAAAYRGDHAVLFVGAGIVFGMIILALGLLHFNRKDVE</sequence>
<name>A0A4V0YFC7_9BACL</name>
<reference evidence="2 3" key="1">
    <citation type="submission" date="2019-01" db="EMBL/GenBank/DDBJ databases">
        <title>Genome sequencing of strain FW100M-2.</title>
        <authorList>
            <person name="Heo J."/>
            <person name="Kim S.-J."/>
            <person name="Kim J.-S."/>
            <person name="Hong S.-B."/>
            <person name="Kwon S.-W."/>
        </authorList>
    </citation>
    <scope>NUCLEOTIDE SEQUENCE [LARGE SCALE GENOMIC DNA]</scope>
    <source>
        <strain evidence="2 3">FW100M-2</strain>
    </source>
</reference>
<dbReference type="AlphaFoldDB" id="A0A4V0YFC7"/>
<dbReference type="Proteomes" id="UP000293568">
    <property type="component" value="Chromosome"/>
</dbReference>
<feature type="transmembrane region" description="Helical" evidence="1">
    <location>
        <begin position="59"/>
        <end position="80"/>
    </location>
</feature>
<protein>
    <submittedName>
        <fullName evidence="2">Permease</fullName>
    </submittedName>
</protein>
<evidence type="ECO:0000313" key="3">
    <source>
        <dbReference type="Proteomes" id="UP000293568"/>
    </source>
</evidence>
<gene>
    <name evidence="2" type="ORF">ET464_13430</name>
</gene>
<feature type="transmembrane region" description="Helical" evidence="1">
    <location>
        <begin position="209"/>
        <end position="231"/>
    </location>
</feature>
<keyword evidence="1" id="KW-0812">Transmembrane</keyword>
<organism evidence="2 3">
    <name type="scientific">Paenibacillus protaetiae</name>
    <dbReference type="NCBI Taxonomy" id="2509456"/>
    <lineage>
        <taxon>Bacteria</taxon>
        <taxon>Bacillati</taxon>
        <taxon>Bacillota</taxon>
        <taxon>Bacilli</taxon>
        <taxon>Bacillales</taxon>
        <taxon>Paenibacillaceae</taxon>
        <taxon>Paenibacillus</taxon>
    </lineage>
</organism>
<dbReference type="Pfam" id="PF12730">
    <property type="entry name" value="ABC2_membrane_4"/>
    <property type="match status" value="1"/>
</dbReference>
<feature type="transmembrane region" description="Helical" evidence="1">
    <location>
        <begin position="107"/>
        <end position="131"/>
    </location>
</feature>
<proteinExistence type="predicted"/>
<keyword evidence="3" id="KW-1185">Reference proteome</keyword>
<dbReference type="RefSeq" id="WP_129441676.1">
    <property type="nucleotide sequence ID" value="NZ_CP035492.1"/>
</dbReference>
<dbReference type="CDD" id="cd21809">
    <property type="entry name" value="ABC-2_lan_permease-like"/>
    <property type="match status" value="1"/>
</dbReference>